<keyword evidence="3" id="KW-0328">Glycosyltransferase</keyword>
<accession>A0A417YX17</accession>
<proteinExistence type="inferred from homology"/>
<dbReference type="GO" id="GO:0016020">
    <property type="term" value="C:membrane"/>
    <property type="evidence" value="ECO:0007669"/>
    <property type="project" value="UniProtKB-SubCell"/>
</dbReference>
<reference evidence="7 8" key="1">
    <citation type="journal article" date="2017" name="Int. J. Syst. Evol. Microbiol.">
        <title>Bacillus notoginsengisoli sp. nov., a novel bacterium isolated from the rhizosphere of Panax notoginseng.</title>
        <authorList>
            <person name="Zhang M.Y."/>
            <person name="Cheng J."/>
            <person name="Cai Y."/>
            <person name="Zhang T.Y."/>
            <person name="Wu Y.Y."/>
            <person name="Manikprabhu D."/>
            <person name="Li W.J."/>
            <person name="Zhang Y.X."/>
        </authorList>
    </citation>
    <scope>NUCLEOTIDE SEQUENCE [LARGE SCALE GENOMIC DNA]</scope>
    <source>
        <strain evidence="7 8">JCM 30743</strain>
    </source>
</reference>
<keyword evidence="4 7" id="KW-0808">Transferase</keyword>
<evidence type="ECO:0000256" key="2">
    <source>
        <dbReference type="ARBA" id="ARBA00006962"/>
    </source>
</evidence>
<organism evidence="7 8">
    <name type="scientific">Neobacillus notoginsengisoli</name>
    <dbReference type="NCBI Taxonomy" id="1578198"/>
    <lineage>
        <taxon>Bacteria</taxon>
        <taxon>Bacillati</taxon>
        <taxon>Bacillota</taxon>
        <taxon>Bacilli</taxon>
        <taxon>Bacillales</taxon>
        <taxon>Bacillaceae</taxon>
        <taxon>Neobacillus</taxon>
    </lineage>
</organism>
<dbReference type="InterPro" id="IPR007235">
    <property type="entry name" value="Glyco_trans_28_C"/>
</dbReference>
<feature type="domain" description="Diacylglycerol glucosyltransferase N-terminal" evidence="6">
    <location>
        <begin position="22"/>
        <end position="188"/>
    </location>
</feature>
<dbReference type="PANTHER" id="PTHR43025">
    <property type="entry name" value="MONOGALACTOSYLDIACYLGLYCEROL SYNTHASE"/>
    <property type="match status" value="1"/>
</dbReference>
<protein>
    <submittedName>
        <fullName evidence="7">UDP-glucuronosyltransferase</fullName>
    </submittedName>
</protein>
<dbReference type="InterPro" id="IPR050519">
    <property type="entry name" value="Glycosyltransf_28_UgtP"/>
</dbReference>
<evidence type="ECO:0000313" key="7">
    <source>
        <dbReference type="EMBL" id="RHW42069.1"/>
    </source>
</evidence>
<evidence type="ECO:0000256" key="4">
    <source>
        <dbReference type="ARBA" id="ARBA00022679"/>
    </source>
</evidence>
<dbReference type="Gene3D" id="3.40.50.2000">
    <property type="entry name" value="Glycogen Phosphorylase B"/>
    <property type="match status" value="1"/>
</dbReference>
<dbReference type="GO" id="GO:0009247">
    <property type="term" value="P:glycolipid biosynthetic process"/>
    <property type="evidence" value="ECO:0007669"/>
    <property type="project" value="InterPro"/>
</dbReference>
<feature type="domain" description="Glycosyl transferase family 28 C-terminal" evidence="5">
    <location>
        <begin position="209"/>
        <end position="355"/>
    </location>
</feature>
<dbReference type="GO" id="GO:0016758">
    <property type="term" value="F:hexosyltransferase activity"/>
    <property type="evidence" value="ECO:0007669"/>
    <property type="project" value="InterPro"/>
</dbReference>
<evidence type="ECO:0000313" key="8">
    <source>
        <dbReference type="Proteomes" id="UP000284416"/>
    </source>
</evidence>
<keyword evidence="8" id="KW-1185">Reference proteome</keyword>
<dbReference type="AlphaFoldDB" id="A0A417YX17"/>
<comment type="similarity">
    <text evidence="2">Belongs to the glycosyltransferase 28 family.</text>
</comment>
<dbReference type="EMBL" id="QWEG01000003">
    <property type="protein sequence ID" value="RHW42069.1"/>
    <property type="molecule type" value="Genomic_DNA"/>
</dbReference>
<evidence type="ECO:0000259" key="6">
    <source>
        <dbReference type="Pfam" id="PF06925"/>
    </source>
</evidence>
<dbReference type="OrthoDB" id="9815663at2"/>
<evidence type="ECO:0000256" key="3">
    <source>
        <dbReference type="ARBA" id="ARBA00022676"/>
    </source>
</evidence>
<comment type="caution">
    <text evidence="7">The sequence shown here is derived from an EMBL/GenBank/DDBJ whole genome shotgun (WGS) entry which is preliminary data.</text>
</comment>
<dbReference type="SUPFAM" id="SSF53756">
    <property type="entry name" value="UDP-Glycosyltransferase/glycogen phosphorylase"/>
    <property type="match status" value="1"/>
</dbReference>
<dbReference type="Pfam" id="PF04101">
    <property type="entry name" value="Glyco_tran_28_C"/>
    <property type="match status" value="1"/>
</dbReference>
<sequence>MEETIPARKILFMPFLKIPSGHYQAAKAIIDGIYLEDEAIQCETVDILSYSLGPIERIVSGVYLEWIKRFPGIYSRVYRMNVYTNLAKTKRFRLYESIFLRHIRRLLNEQKPNFIVCTHGLPSYLLNQLKKNGEVTVPVMNVYTDFFIHQVWGIETIDYHLVPTMEVKSFLLNRGVREERIYLTGIPIHPKIPKAFADGTKSPSLPLSVLVTGGNLGVGSIEQLVLSIGKTGRIHYSVLCGKNISLLQKIKAMQNPHVKPLGYIECREKMNKLYEENDAVLTKPGGVTLSECLFKRKPVFIYHSLPGQEEINLQALEKHGLVVPLYAHTTKSSAIEEKILAFFSDENEQKNHMEKLESYLMMMTKREPWEIVRGLLGGTVKNGGGPTQS</sequence>
<dbReference type="RefSeq" id="WP_118919724.1">
    <property type="nucleotide sequence ID" value="NZ_QWEG01000003.1"/>
</dbReference>
<evidence type="ECO:0000259" key="5">
    <source>
        <dbReference type="Pfam" id="PF04101"/>
    </source>
</evidence>
<name>A0A417YX17_9BACI</name>
<comment type="subcellular location">
    <subcellularLocation>
        <location evidence="1">Membrane</location>
    </subcellularLocation>
</comment>
<dbReference type="PANTHER" id="PTHR43025:SF3">
    <property type="entry name" value="MONOGALACTOSYLDIACYLGLYCEROL SYNTHASE 1, CHLOROPLASTIC"/>
    <property type="match status" value="1"/>
</dbReference>
<dbReference type="InterPro" id="IPR009695">
    <property type="entry name" value="Diacylglyc_glucosyltr_N"/>
</dbReference>
<evidence type="ECO:0000256" key="1">
    <source>
        <dbReference type="ARBA" id="ARBA00004370"/>
    </source>
</evidence>
<dbReference type="Proteomes" id="UP000284416">
    <property type="component" value="Unassembled WGS sequence"/>
</dbReference>
<gene>
    <name evidence="7" type="ORF">D1B31_05365</name>
</gene>
<dbReference type="Pfam" id="PF06925">
    <property type="entry name" value="MGDG_synth"/>
    <property type="match status" value="1"/>
</dbReference>